<dbReference type="EMBL" id="JAGKQM010002882">
    <property type="protein sequence ID" value="KAH0844241.1"/>
    <property type="molecule type" value="Genomic_DNA"/>
</dbReference>
<reference evidence="1 2" key="1">
    <citation type="submission" date="2021-05" db="EMBL/GenBank/DDBJ databases">
        <title>Genome Assembly of Synthetic Allotetraploid Brassica napus Reveals Homoeologous Exchanges between Subgenomes.</title>
        <authorList>
            <person name="Davis J.T."/>
        </authorList>
    </citation>
    <scope>NUCLEOTIDE SEQUENCE [LARGE SCALE GENOMIC DNA]</scope>
    <source>
        <strain evidence="2">cv. Da-Ae</strain>
        <tissue evidence="1">Seedling</tissue>
    </source>
</reference>
<name>A0ABQ7WXY2_BRANA</name>
<evidence type="ECO:0000313" key="2">
    <source>
        <dbReference type="Proteomes" id="UP000824890"/>
    </source>
</evidence>
<proteinExistence type="predicted"/>
<evidence type="ECO:0000313" key="1">
    <source>
        <dbReference type="EMBL" id="KAH0844241.1"/>
    </source>
</evidence>
<gene>
    <name evidence="1" type="ORF">HID58_090533</name>
</gene>
<dbReference type="Proteomes" id="UP000824890">
    <property type="component" value="Unassembled WGS sequence"/>
</dbReference>
<organism evidence="1 2">
    <name type="scientific">Brassica napus</name>
    <name type="common">Rape</name>
    <dbReference type="NCBI Taxonomy" id="3708"/>
    <lineage>
        <taxon>Eukaryota</taxon>
        <taxon>Viridiplantae</taxon>
        <taxon>Streptophyta</taxon>
        <taxon>Embryophyta</taxon>
        <taxon>Tracheophyta</taxon>
        <taxon>Spermatophyta</taxon>
        <taxon>Magnoliopsida</taxon>
        <taxon>eudicotyledons</taxon>
        <taxon>Gunneridae</taxon>
        <taxon>Pentapetalae</taxon>
        <taxon>rosids</taxon>
        <taxon>malvids</taxon>
        <taxon>Brassicales</taxon>
        <taxon>Brassicaceae</taxon>
        <taxon>Brassiceae</taxon>
        <taxon>Brassica</taxon>
    </lineage>
</organism>
<protein>
    <submittedName>
        <fullName evidence="1">Uncharacterized protein</fullName>
    </submittedName>
</protein>
<accession>A0ABQ7WXY2</accession>
<feature type="non-terminal residue" evidence="1">
    <location>
        <position position="1"/>
    </location>
</feature>
<sequence length="156" mass="16955">LTFNIRVKITKPSVVFLSDKAISGTIFGTISGGLQVVSITVPSSLQHLPSDKIWLVSRRAVLLVSDGGDVESINRIIKDSRGPPRRQLITKILLASQLLAWLGLGRRENCKTGGSFVSEYADHDIAGTLAAEDAGQVAKLRSVLESVDHKRRKILQ</sequence>
<keyword evidence="2" id="KW-1185">Reference proteome</keyword>
<comment type="caution">
    <text evidence="1">The sequence shown here is derived from an EMBL/GenBank/DDBJ whole genome shotgun (WGS) entry which is preliminary data.</text>
</comment>